<accession>W1NNE2</accession>
<dbReference type="HOGENOM" id="CLU_2007001_0_0_1"/>
<organism evidence="2 3">
    <name type="scientific">Amborella trichopoda</name>
    <dbReference type="NCBI Taxonomy" id="13333"/>
    <lineage>
        <taxon>Eukaryota</taxon>
        <taxon>Viridiplantae</taxon>
        <taxon>Streptophyta</taxon>
        <taxon>Embryophyta</taxon>
        <taxon>Tracheophyta</taxon>
        <taxon>Spermatophyta</taxon>
        <taxon>Magnoliopsida</taxon>
        <taxon>Amborellales</taxon>
        <taxon>Amborellaceae</taxon>
        <taxon>Amborella</taxon>
    </lineage>
</organism>
<evidence type="ECO:0000313" key="2">
    <source>
        <dbReference type="EMBL" id="ERM97267.1"/>
    </source>
</evidence>
<feature type="region of interest" description="Disordered" evidence="1">
    <location>
        <begin position="14"/>
        <end position="38"/>
    </location>
</feature>
<gene>
    <name evidence="2" type="ORF">AMTR_s00119p00121220</name>
</gene>
<evidence type="ECO:0000256" key="1">
    <source>
        <dbReference type="SAM" id="MobiDB-lite"/>
    </source>
</evidence>
<dbReference type="EMBL" id="KI396540">
    <property type="protein sequence ID" value="ERM97267.1"/>
    <property type="molecule type" value="Genomic_DNA"/>
</dbReference>
<proteinExistence type="predicted"/>
<reference evidence="3" key="1">
    <citation type="journal article" date="2013" name="Science">
        <title>The Amborella genome and the evolution of flowering plants.</title>
        <authorList>
            <consortium name="Amborella Genome Project"/>
        </authorList>
    </citation>
    <scope>NUCLEOTIDE SEQUENCE [LARGE SCALE GENOMIC DNA]</scope>
</reference>
<keyword evidence="3" id="KW-1185">Reference proteome</keyword>
<dbReference type="Gramene" id="ERM97267">
    <property type="protein sequence ID" value="ERM97267"/>
    <property type="gene ID" value="AMTR_s00119p00121220"/>
</dbReference>
<sequence length="124" mass="13126">MVFRFVDLSMEGSGHEEALPMDGKPTDPQMTNSSPPKRFGAKKLVIGGVIDVVGGEDGFKLLDGNRSMAGRDDRGGSAALIDDDLLQLLHGNNLMAILGSMLCGEDGGESHEAVLAVEGWLQRS</sequence>
<dbReference type="Proteomes" id="UP000017836">
    <property type="component" value="Unassembled WGS sequence"/>
</dbReference>
<dbReference type="AlphaFoldDB" id="W1NNE2"/>
<name>W1NNE2_AMBTC</name>
<evidence type="ECO:0000313" key="3">
    <source>
        <dbReference type="Proteomes" id="UP000017836"/>
    </source>
</evidence>
<protein>
    <submittedName>
        <fullName evidence="2">Uncharacterized protein</fullName>
    </submittedName>
</protein>